<keyword evidence="3" id="KW-1185">Reference proteome</keyword>
<organism evidence="2 3">
    <name type="scientific">Corchorus capsularis</name>
    <name type="common">Jute</name>
    <dbReference type="NCBI Taxonomy" id="210143"/>
    <lineage>
        <taxon>Eukaryota</taxon>
        <taxon>Viridiplantae</taxon>
        <taxon>Streptophyta</taxon>
        <taxon>Embryophyta</taxon>
        <taxon>Tracheophyta</taxon>
        <taxon>Spermatophyta</taxon>
        <taxon>Magnoliopsida</taxon>
        <taxon>eudicotyledons</taxon>
        <taxon>Gunneridae</taxon>
        <taxon>Pentapetalae</taxon>
        <taxon>rosids</taxon>
        <taxon>malvids</taxon>
        <taxon>Malvales</taxon>
        <taxon>Malvaceae</taxon>
        <taxon>Grewioideae</taxon>
        <taxon>Apeibeae</taxon>
        <taxon>Corchorus</taxon>
    </lineage>
</organism>
<feature type="region of interest" description="Disordered" evidence="1">
    <location>
        <begin position="1"/>
        <end position="25"/>
    </location>
</feature>
<proteinExistence type="predicted"/>
<reference evidence="2 3" key="1">
    <citation type="submission" date="2013-09" db="EMBL/GenBank/DDBJ databases">
        <title>Corchorus capsularis genome sequencing.</title>
        <authorList>
            <person name="Alam M."/>
            <person name="Haque M.S."/>
            <person name="Islam M.S."/>
            <person name="Emdad E.M."/>
            <person name="Islam M.M."/>
            <person name="Ahmed B."/>
            <person name="Halim A."/>
            <person name="Hossen Q.M.M."/>
            <person name="Hossain M.Z."/>
            <person name="Ahmed R."/>
            <person name="Khan M.M."/>
            <person name="Islam R."/>
            <person name="Rashid M.M."/>
            <person name="Khan S.A."/>
            <person name="Rahman M.S."/>
            <person name="Alam M."/>
        </authorList>
    </citation>
    <scope>NUCLEOTIDE SEQUENCE [LARGE SCALE GENOMIC DNA]</scope>
    <source>
        <strain evidence="3">cv. CVL-1</strain>
        <tissue evidence="2">Whole seedling</tissue>
    </source>
</reference>
<gene>
    <name evidence="2" type="ORF">CCACVL1_28009</name>
</gene>
<protein>
    <submittedName>
        <fullName evidence="2">Uncharacterized protein</fullName>
    </submittedName>
</protein>
<comment type="caution">
    <text evidence="2">The sequence shown here is derived from an EMBL/GenBank/DDBJ whole genome shotgun (WGS) entry which is preliminary data.</text>
</comment>
<sequence>GRQLQRHDKNASTSACPAARICSPH</sequence>
<evidence type="ECO:0000313" key="3">
    <source>
        <dbReference type="Proteomes" id="UP000188268"/>
    </source>
</evidence>
<feature type="compositionally biased region" description="Basic and acidic residues" evidence="1">
    <location>
        <begin position="1"/>
        <end position="10"/>
    </location>
</feature>
<dbReference type="Proteomes" id="UP000188268">
    <property type="component" value="Unassembled WGS sequence"/>
</dbReference>
<evidence type="ECO:0000313" key="2">
    <source>
        <dbReference type="EMBL" id="OMO54162.1"/>
    </source>
</evidence>
<evidence type="ECO:0000256" key="1">
    <source>
        <dbReference type="SAM" id="MobiDB-lite"/>
    </source>
</evidence>
<dbReference type="AlphaFoldDB" id="A0A1R3G7V0"/>
<feature type="non-terminal residue" evidence="2">
    <location>
        <position position="1"/>
    </location>
</feature>
<dbReference type="Gramene" id="OMO54162">
    <property type="protein sequence ID" value="OMO54162"/>
    <property type="gene ID" value="CCACVL1_28009"/>
</dbReference>
<accession>A0A1R3G7V0</accession>
<name>A0A1R3G7V0_COCAP</name>
<dbReference type="EMBL" id="AWWV01015026">
    <property type="protein sequence ID" value="OMO54162.1"/>
    <property type="molecule type" value="Genomic_DNA"/>
</dbReference>